<evidence type="ECO:0000313" key="8">
    <source>
        <dbReference type="Proteomes" id="UP001144313"/>
    </source>
</evidence>
<protein>
    <recommendedName>
        <fullName evidence="6">Tyr recombinase domain-containing protein</fullName>
    </recommendedName>
</protein>
<evidence type="ECO:0000256" key="3">
    <source>
        <dbReference type="ARBA" id="ARBA00023125"/>
    </source>
</evidence>
<dbReference type="InterPro" id="IPR013762">
    <property type="entry name" value="Integrase-like_cat_sf"/>
</dbReference>
<comment type="similarity">
    <text evidence="1">Belongs to the 'phage' integrase family.</text>
</comment>
<evidence type="ECO:0000313" key="7">
    <source>
        <dbReference type="EMBL" id="GLI45131.1"/>
    </source>
</evidence>
<keyword evidence="3" id="KW-0238">DNA-binding</keyword>
<dbReference type="GO" id="GO:0006310">
    <property type="term" value="P:DNA recombination"/>
    <property type="evidence" value="ECO:0007669"/>
    <property type="project" value="UniProtKB-KW"/>
</dbReference>
<dbReference type="SUPFAM" id="SSF56349">
    <property type="entry name" value="DNA breaking-rejoining enzymes"/>
    <property type="match status" value="2"/>
</dbReference>
<dbReference type="InterPro" id="IPR004107">
    <property type="entry name" value="Integrase_SAM-like_N"/>
</dbReference>
<dbReference type="Proteomes" id="UP001144313">
    <property type="component" value="Unassembled WGS sequence"/>
</dbReference>
<evidence type="ECO:0000256" key="1">
    <source>
        <dbReference type="ARBA" id="ARBA00008857"/>
    </source>
</evidence>
<dbReference type="EMBL" id="BSDT01000001">
    <property type="protein sequence ID" value="GLI45131.1"/>
    <property type="molecule type" value="Genomic_DNA"/>
</dbReference>
<dbReference type="Pfam" id="PF00589">
    <property type="entry name" value="Phage_integrase"/>
    <property type="match status" value="1"/>
</dbReference>
<dbReference type="InterPro" id="IPR010998">
    <property type="entry name" value="Integrase_recombinase_N"/>
</dbReference>
<dbReference type="InterPro" id="IPR002104">
    <property type="entry name" value="Integrase_catalytic"/>
</dbReference>
<evidence type="ECO:0000256" key="2">
    <source>
        <dbReference type="ARBA" id="ARBA00022908"/>
    </source>
</evidence>
<dbReference type="Pfam" id="PF14659">
    <property type="entry name" value="Phage_int_SAM_3"/>
    <property type="match status" value="1"/>
</dbReference>
<evidence type="ECO:0000256" key="4">
    <source>
        <dbReference type="ARBA" id="ARBA00023172"/>
    </source>
</evidence>
<dbReference type="PROSITE" id="PS51898">
    <property type="entry name" value="TYR_RECOMBINASE"/>
    <property type="match status" value="1"/>
</dbReference>
<gene>
    <name evidence="7" type="ORF">GALLR39Z86_49810</name>
</gene>
<feature type="region of interest" description="Disordered" evidence="5">
    <location>
        <begin position="446"/>
        <end position="472"/>
    </location>
</feature>
<dbReference type="AlphaFoldDB" id="A0A9W6GDY3"/>
<accession>A0A9W6GDY3</accession>
<proteinExistence type="inferred from homology"/>
<feature type="domain" description="Tyr recombinase" evidence="6">
    <location>
        <begin position="169"/>
        <end position="443"/>
    </location>
</feature>
<evidence type="ECO:0000259" key="6">
    <source>
        <dbReference type="PROSITE" id="PS51898"/>
    </source>
</evidence>
<keyword evidence="8" id="KW-1185">Reference proteome</keyword>
<dbReference type="GO" id="GO:0003677">
    <property type="term" value="F:DNA binding"/>
    <property type="evidence" value="ECO:0007669"/>
    <property type="project" value="UniProtKB-KW"/>
</dbReference>
<keyword evidence="2" id="KW-0229">DNA integration</keyword>
<dbReference type="GO" id="GO:0015074">
    <property type="term" value="P:DNA integration"/>
    <property type="evidence" value="ECO:0007669"/>
    <property type="project" value="UniProtKB-KW"/>
</dbReference>
<evidence type="ECO:0000256" key="5">
    <source>
        <dbReference type="SAM" id="MobiDB-lite"/>
    </source>
</evidence>
<organism evidence="7 8">
    <name type="scientific">Glycomyces algeriensis</name>
    <dbReference type="NCBI Taxonomy" id="256037"/>
    <lineage>
        <taxon>Bacteria</taxon>
        <taxon>Bacillati</taxon>
        <taxon>Actinomycetota</taxon>
        <taxon>Actinomycetes</taxon>
        <taxon>Glycomycetales</taxon>
        <taxon>Glycomycetaceae</taxon>
        <taxon>Glycomyces</taxon>
    </lineage>
</organism>
<dbReference type="InterPro" id="IPR011010">
    <property type="entry name" value="DNA_brk_join_enz"/>
</dbReference>
<sequence>MEPPMGCSLKRLNSKGERRWTAVYFDRRGDRRSAGTFATKKEADKAWKDAEAKVNARRGDHLVRGQVAFRTYVEETWLPNVTVEVKTREVYTYQLYAHIMDFFGDLTMLDIYSTDVKEWLTELKQLGVKATTRKRLKQLLSSILSSAVDDKYIVENPCLLVKTDPVAQKPLKIITPDQFSTFYEALPDEMSKLLVETAIETGGRWGELTEFRVKDWDTDQRAFTISRAVVQVRPEFHPEGKRFFVKDYPKEGGYRIVKVAPHLAARIDAHIAAHALDEDDLLFWYKPLRHGENTPGSACRLSPPSGRTKPNARGRTYAHGTMSAYTAGKCRCAHCREAMAAYRRSRRAKGKDDPRPGRRWDTDGHIPNRWFREQIIKPALKKADIKVDIRMHLLRHAHASWLLNGGADLMVVKERLGHGSITTTERYLHTVHNADETALAALDKVRKHQHPSAQPDDRDLRSIPTQRQPLSNEELLAQMAALQAELTKRLSGGEAGSAA</sequence>
<comment type="caution">
    <text evidence="7">The sequence shown here is derived from an EMBL/GenBank/DDBJ whole genome shotgun (WGS) entry which is preliminary data.</text>
</comment>
<dbReference type="InterPro" id="IPR050090">
    <property type="entry name" value="Tyrosine_recombinase_XerCD"/>
</dbReference>
<reference evidence="7" key="1">
    <citation type="submission" date="2022-12" db="EMBL/GenBank/DDBJ databases">
        <title>Reference genome sequencing for broad-spectrum identification of bacterial and archaeal isolates by mass spectrometry.</title>
        <authorList>
            <person name="Sekiguchi Y."/>
            <person name="Tourlousse D.M."/>
        </authorList>
    </citation>
    <scope>NUCLEOTIDE SEQUENCE</scope>
    <source>
        <strain evidence="7">LLR39Z86</strain>
    </source>
</reference>
<feature type="region of interest" description="Disordered" evidence="5">
    <location>
        <begin position="294"/>
        <end position="314"/>
    </location>
</feature>
<dbReference type="PANTHER" id="PTHR30349">
    <property type="entry name" value="PHAGE INTEGRASE-RELATED"/>
    <property type="match status" value="1"/>
</dbReference>
<dbReference type="PANTHER" id="PTHR30349:SF64">
    <property type="entry name" value="PROPHAGE INTEGRASE INTD-RELATED"/>
    <property type="match status" value="1"/>
</dbReference>
<dbReference type="Gene3D" id="1.10.150.130">
    <property type="match status" value="1"/>
</dbReference>
<keyword evidence="4" id="KW-0233">DNA recombination</keyword>
<dbReference type="Gene3D" id="1.10.443.10">
    <property type="entry name" value="Intergrase catalytic core"/>
    <property type="match status" value="1"/>
</dbReference>
<name>A0A9W6GDY3_9ACTN</name>